<evidence type="ECO:0000313" key="3">
    <source>
        <dbReference type="EMBL" id="CAF1356393.1"/>
    </source>
</evidence>
<name>A0A815E429_9BILA</name>
<dbReference type="OrthoDB" id="10000089at2759"/>
<dbReference type="Proteomes" id="UP000663845">
    <property type="component" value="Unassembled WGS sequence"/>
</dbReference>
<comment type="caution">
    <text evidence="2">The sequence shown here is derived from an EMBL/GenBank/DDBJ whole genome shotgun (WGS) entry which is preliminary data.</text>
</comment>
<evidence type="ECO:0000256" key="1">
    <source>
        <dbReference type="SAM" id="MobiDB-lite"/>
    </source>
</evidence>
<dbReference type="EMBL" id="CAJNOE010000907">
    <property type="protein sequence ID" value="CAF1356393.1"/>
    <property type="molecule type" value="Genomic_DNA"/>
</dbReference>
<gene>
    <name evidence="3" type="ORF">IZO911_LOCUS37061</name>
    <name evidence="4" type="ORF">JYZ213_LOCUS35507</name>
    <name evidence="5" type="ORF">KXQ929_LOCUS2912</name>
    <name evidence="7" type="ORF">OKA104_LOCUS8396</name>
    <name evidence="6" type="ORF">OXD698_LOCUS6639</name>
    <name evidence="2" type="ORF">VCS650_LOCUS31533</name>
</gene>
<dbReference type="EMBL" id="CAJOAY010000339">
    <property type="protein sequence ID" value="CAF3636188.1"/>
    <property type="molecule type" value="Genomic_DNA"/>
</dbReference>
<dbReference type="Proteomes" id="UP000663860">
    <property type="component" value="Unassembled WGS sequence"/>
</dbReference>
<dbReference type="Proteomes" id="UP000663868">
    <property type="component" value="Unassembled WGS sequence"/>
</dbReference>
<evidence type="ECO:0000313" key="5">
    <source>
        <dbReference type="EMBL" id="CAF3556397.1"/>
    </source>
</evidence>
<dbReference type="EMBL" id="CAJOBB010000090">
    <property type="protein sequence ID" value="CAF3556397.1"/>
    <property type="molecule type" value="Genomic_DNA"/>
</dbReference>
<evidence type="ECO:0000313" key="7">
    <source>
        <dbReference type="EMBL" id="CAF3636188.1"/>
    </source>
</evidence>
<reference evidence="2" key="1">
    <citation type="submission" date="2021-02" db="EMBL/GenBank/DDBJ databases">
        <authorList>
            <person name="Nowell W R."/>
        </authorList>
    </citation>
    <scope>NUCLEOTIDE SEQUENCE</scope>
</reference>
<dbReference type="AlphaFoldDB" id="A0A815E429"/>
<evidence type="ECO:0000313" key="8">
    <source>
        <dbReference type="Proteomes" id="UP000663891"/>
    </source>
</evidence>
<evidence type="ECO:0000313" key="2">
    <source>
        <dbReference type="EMBL" id="CAF1309901.1"/>
    </source>
</evidence>
<dbReference type="Proteomes" id="UP000663844">
    <property type="component" value="Unassembled WGS sequence"/>
</dbReference>
<organism evidence="2 8">
    <name type="scientific">Adineta steineri</name>
    <dbReference type="NCBI Taxonomy" id="433720"/>
    <lineage>
        <taxon>Eukaryota</taxon>
        <taxon>Metazoa</taxon>
        <taxon>Spiralia</taxon>
        <taxon>Gnathifera</taxon>
        <taxon>Rotifera</taxon>
        <taxon>Eurotatoria</taxon>
        <taxon>Bdelloidea</taxon>
        <taxon>Adinetida</taxon>
        <taxon>Adinetidae</taxon>
        <taxon>Adineta</taxon>
    </lineage>
</organism>
<evidence type="ECO:0000313" key="4">
    <source>
        <dbReference type="EMBL" id="CAF1359672.1"/>
    </source>
</evidence>
<dbReference type="Proteomes" id="UP000663891">
    <property type="component" value="Unassembled WGS sequence"/>
</dbReference>
<evidence type="ECO:0000313" key="6">
    <source>
        <dbReference type="EMBL" id="CAF3605408.1"/>
    </source>
</evidence>
<dbReference type="Proteomes" id="UP000663881">
    <property type="component" value="Unassembled WGS sequence"/>
</dbReference>
<dbReference type="EMBL" id="CAJNON010000543">
    <property type="protein sequence ID" value="CAF1309901.1"/>
    <property type="molecule type" value="Genomic_DNA"/>
</dbReference>
<dbReference type="EMBL" id="CAJOAZ010000292">
    <property type="protein sequence ID" value="CAF3605408.1"/>
    <property type="molecule type" value="Genomic_DNA"/>
</dbReference>
<protein>
    <submittedName>
        <fullName evidence="2">Uncharacterized protein</fullName>
    </submittedName>
</protein>
<sequence length="185" mass="22044">MAALYELEDPSAKKNAHLKSIRLIELSDHLIRLNRRENTQLDLRLQQIKRRERIIKAHYDKDIHRRRLQLAQIYKTLDEPSHLPIENTRIQTPVSIYAIKMSRNQSAPPNINRKDVENKTNLRPNTTPSTIRYSKRAMSIFKEITLKPPYKTLDNMLLLINNEKKYYPNDWLMRSKTMVNIKKEN</sequence>
<feature type="region of interest" description="Disordered" evidence="1">
    <location>
        <begin position="106"/>
        <end position="128"/>
    </location>
</feature>
<dbReference type="EMBL" id="CAJNOG010000795">
    <property type="protein sequence ID" value="CAF1359672.1"/>
    <property type="molecule type" value="Genomic_DNA"/>
</dbReference>
<proteinExistence type="predicted"/>
<accession>A0A815E429</accession>